<dbReference type="Proteomes" id="UP000183461">
    <property type="component" value="Unassembled WGS sequence"/>
</dbReference>
<dbReference type="AlphaFoldDB" id="A0A1K1NL32"/>
<protein>
    <recommendedName>
        <fullName evidence="5">Serine aminopeptidase S33 domain-containing protein</fullName>
    </recommendedName>
</protein>
<proteinExistence type="predicted"/>
<evidence type="ECO:0008006" key="5">
    <source>
        <dbReference type="Google" id="ProtNLM"/>
    </source>
</evidence>
<dbReference type="EMBL" id="FPIP01000004">
    <property type="protein sequence ID" value="SFW35134.1"/>
    <property type="molecule type" value="Genomic_DNA"/>
</dbReference>
<sequence length="248" mass="27351">MKEFYINCDGTRLHAKLDRPDDTVKGPLCILIHGFTGHMEEEHIIAAQKAMNEAGVSVLRAEMYGHGKSDGRFIDHTLYKWVTNALAVIAYARGLDFVTELYVCGHSQGGLLTMLMGGMCADVLKGILPLSPAWMIPENARAGIVLGNSFDPEHIPEKLASESWEISGDYIRVAQTIHVEDAISRFKGKVLIVHGDEDPVVPYSYAEKAAELYKDAKVIPIHGADHCFVGHLEELADSIKVFFNTVSE</sequence>
<dbReference type="RefSeq" id="WP_072300294.1">
    <property type="nucleotide sequence ID" value="NZ_FPIP01000004.1"/>
</dbReference>
<evidence type="ECO:0000313" key="4">
    <source>
        <dbReference type="Proteomes" id="UP000183461"/>
    </source>
</evidence>
<gene>
    <name evidence="3" type="ORF">SAMN02910280_2042</name>
</gene>
<dbReference type="SUPFAM" id="SSF53474">
    <property type="entry name" value="alpha/beta-Hydrolases"/>
    <property type="match status" value="1"/>
</dbReference>
<evidence type="ECO:0000313" key="3">
    <source>
        <dbReference type="EMBL" id="SFW35134.1"/>
    </source>
</evidence>
<dbReference type="InterPro" id="IPR013595">
    <property type="entry name" value="Pept_S33_TAP-like_C"/>
</dbReference>
<dbReference type="Pfam" id="PF08386">
    <property type="entry name" value="Abhydrolase_4"/>
    <property type="match status" value="1"/>
</dbReference>
<dbReference type="InterPro" id="IPR050261">
    <property type="entry name" value="FrsA_esterase"/>
</dbReference>
<feature type="domain" description="Peptidase S33 tripeptidyl aminopeptidase-like C-terminal" evidence="1">
    <location>
        <begin position="187"/>
        <end position="230"/>
    </location>
</feature>
<evidence type="ECO:0000259" key="2">
    <source>
        <dbReference type="Pfam" id="PF12146"/>
    </source>
</evidence>
<dbReference type="InterPro" id="IPR029058">
    <property type="entry name" value="AB_hydrolase_fold"/>
</dbReference>
<dbReference type="InterPro" id="IPR022742">
    <property type="entry name" value="Hydrolase_4"/>
</dbReference>
<name>A0A1K1NL32_RUMFL</name>
<reference evidence="3 4" key="1">
    <citation type="submission" date="2016-11" db="EMBL/GenBank/DDBJ databases">
        <authorList>
            <person name="Jaros S."/>
            <person name="Januszkiewicz K."/>
            <person name="Wedrychowicz H."/>
        </authorList>
    </citation>
    <scope>NUCLEOTIDE SEQUENCE [LARGE SCALE GENOMIC DNA]</scope>
    <source>
        <strain evidence="3 4">YL228</strain>
    </source>
</reference>
<dbReference type="Gene3D" id="3.40.50.1820">
    <property type="entry name" value="alpha/beta hydrolase"/>
    <property type="match status" value="1"/>
</dbReference>
<dbReference type="Pfam" id="PF12146">
    <property type="entry name" value="Hydrolase_4"/>
    <property type="match status" value="1"/>
</dbReference>
<feature type="domain" description="Serine aminopeptidase S33" evidence="2">
    <location>
        <begin position="28"/>
        <end position="140"/>
    </location>
</feature>
<dbReference type="PANTHER" id="PTHR22946">
    <property type="entry name" value="DIENELACTONE HYDROLASE DOMAIN-CONTAINING PROTEIN-RELATED"/>
    <property type="match status" value="1"/>
</dbReference>
<evidence type="ECO:0000259" key="1">
    <source>
        <dbReference type="Pfam" id="PF08386"/>
    </source>
</evidence>
<accession>A0A1K1NL32</accession>
<organism evidence="3 4">
    <name type="scientific">Ruminococcus flavefaciens</name>
    <dbReference type="NCBI Taxonomy" id="1265"/>
    <lineage>
        <taxon>Bacteria</taxon>
        <taxon>Bacillati</taxon>
        <taxon>Bacillota</taxon>
        <taxon>Clostridia</taxon>
        <taxon>Eubacteriales</taxon>
        <taxon>Oscillospiraceae</taxon>
        <taxon>Ruminococcus</taxon>
    </lineage>
</organism>